<evidence type="ECO:0000256" key="6">
    <source>
        <dbReference type="ARBA" id="ARBA00022840"/>
    </source>
</evidence>
<dbReference type="PANTHER" id="PTHR48016">
    <property type="entry name" value="MAP KINASE KINASE KINASE SSK2-RELATED-RELATED"/>
    <property type="match status" value="1"/>
</dbReference>
<dbReference type="EC" id="2.7.11.25" evidence="10"/>
<dbReference type="Gene3D" id="1.10.510.10">
    <property type="entry name" value="Transferase(Phosphotransferase) domain 1"/>
    <property type="match status" value="1"/>
</dbReference>
<comment type="similarity">
    <text evidence="1">Belongs to the protein kinase superfamily. STE Ser/Thr protein kinase family. MAP kinase kinase kinase subfamily.</text>
</comment>
<feature type="compositionally biased region" description="Polar residues" evidence="8">
    <location>
        <begin position="105"/>
        <end position="115"/>
    </location>
</feature>
<dbReference type="PROSITE" id="PS50011">
    <property type="entry name" value="PROTEIN_KINASE_DOM"/>
    <property type="match status" value="1"/>
</dbReference>
<feature type="binding site" evidence="7">
    <location>
        <position position="1336"/>
    </location>
    <ligand>
        <name>ATP</name>
        <dbReference type="ChEBI" id="CHEBI:30616"/>
    </ligand>
</feature>
<feature type="compositionally biased region" description="Polar residues" evidence="8">
    <location>
        <begin position="1179"/>
        <end position="1188"/>
    </location>
</feature>
<dbReference type="GO" id="GO:0005524">
    <property type="term" value="F:ATP binding"/>
    <property type="evidence" value="ECO:0007669"/>
    <property type="project" value="UniProtKB-UniRule"/>
</dbReference>
<feature type="compositionally biased region" description="Low complexity" evidence="8">
    <location>
        <begin position="529"/>
        <end position="539"/>
    </location>
</feature>
<evidence type="ECO:0000256" key="8">
    <source>
        <dbReference type="SAM" id="MobiDB-lite"/>
    </source>
</evidence>
<evidence type="ECO:0000259" key="9">
    <source>
        <dbReference type="PROSITE" id="PS50011"/>
    </source>
</evidence>
<feature type="compositionally biased region" description="Low complexity" evidence="8">
    <location>
        <begin position="1603"/>
        <end position="1612"/>
    </location>
</feature>
<dbReference type="SUPFAM" id="SSF56112">
    <property type="entry name" value="Protein kinase-like (PK-like)"/>
    <property type="match status" value="1"/>
</dbReference>
<organism evidence="10 11">
    <name type="scientific">Tieghemiomyces parasiticus</name>
    <dbReference type="NCBI Taxonomy" id="78921"/>
    <lineage>
        <taxon>Eukaryota</taxon>
        <taxon>Fungi</taxon>
        <taxon>Fungi incertae sedis</taxon>
        <taxon>Zoopagomycota</taxon>
        <taxon>Kickxellomycotina</taxon>
        <taxon>Dimargaritomycetes</taxon>
        <taxon>Dimargaritales</taxon>
        <taxon>Dimargaritaceae</taxon>
        <taxon>Tieghemiomyces</taxon>
    </lineage>
</organism>
<proteinExistence type="inferred from homology"/>
<evidence type="ECO:0000256" key="3">
    <source>
        <dbReference type="ARBA" id="ARBA00022679"/>
    </source>
</evidence>
<feature type="compositionally biased region" description="Low complexity" evidence="8">
    <location>
        <begin position="163"/>
        <end position="174"/>
    </location>
</feature>
<dbReference type="InterPro" id="IPR036420">
    <property type="entry name" value="BRCT_dom_sf"/>
</dbReference>
<feature type="compositionally biased region" description="Polar residues" evidence="8">
    <location>
        <begin position="1756"/>
        <end position="1768"/>
    </location>
</feature>
<evidence type="ECO:0000256" key="5">
    <source>
        <dbReference type="ARBA" id="ARBA00022777"/>
    </source>
</evidence>
<feature type="compositionally biased region" description="Low complexity" evidence="8">
    <location>
        <begin position="1198"/>
        <end position="1211"/>
    </location>
</feature>
<gene>
    <name evidence="10" type="primary">SSK2_2</name>
    <name evidence="10" type="ORF">IWQ60_004136</name>
</gene>
<keyword evidence="5 10" id="KW-0418">Kinase</keyword>
<evidence type="ECO:0000313" key="11">
    <source>
        <dbReference type="Proteomes" id="UP001150569"/>
    </source>
</evidence>
<dbReference type="InterPro" id="IPR000719">
    <property type="entry name" value="Prot_kinase_dom"/>
</dbReference>
<reference evidence="10" key="1">
    <citation type="submission" date="2022-07" db="EMBL/GenBank/DDBJ databases">
        <title>Phylogenomic reconstructions and comparative analyses of Kickxellomycotina fungi.</title>
        <authorList>
            <person name="Reynolds N.K."/>
            <person name="Stajich J.E."/>
            <person name="Barry K."/>
            <person name="Grigoriev I.V."/>
            <person name="Crous P."/>
            <person name="Smith M.E."/>
        </authorList>
    </citation>
    <scope>NUCLEOTIDE SEQUENCE</scope>
    <source>
        <strain evidence="10">RSA 861</strain>
    </source>
</reference>
<feature type="region of interest" description="Disordered" evidence="8">
    <location>
        <begin position="1593"/>
        <end position="1636"/>
    </location>
</feature>
<dbReference type="OrthoDB" id="1043025at2759"/>
<feature type="compositionally biased region" description="Low complexity" evidence="8">
    <location>
        <begin position="1620"/>
        <end position="1636"/>
    </location>
</feature>
<dbReference type="EMBL" id="JANBPT010000192">
    <property type="protein sequence ID" value="KAJ1926039.1"/>
    <property type="molecule type" value="Genomic_DNA"/>
</dbReference>
<dbReference type="InterPro" id="IPR011009">
    <property type="entry name" value="Kinase-like_dom_sf"/>
</dbReference>
<dbReference type="PANTHER" id="PTHR48016:SF32">
    <property type="entry name" value="MITOGEN-ACTIVATED PROTEIN KINASE KINASE KINASE 4"/>
    <property type="match status" value="1"/>
</dbReference>
<feature type="region of interest" description="Disordered" evidence="8">
    <location>
        <begin position="1681"/>
        <end position="1700"/>
    </location>
</feature>
<feature type="region of interest" description="Disordered" evidence="8">
    <location>
        <begin position="1716"/>
        <end position="1785"/>
    </location>
</feature>
<name>A0A9W8A8Y2_9FUNG</name>
<feature type="region of interest" description="Disordered" evidence="8">
    <location>
        <begin position="1155"/>
        <end position="1218"/>
    </location>
</feature>
<dbReference type="SUPFAM" id="SSF52113">
    <property type="entry name" value="BRCT domain"/>
    <property type="match status" value="1"/>
</dbReference>
<dbReference type="InterPro" id="IPR008271">
    <property type="entry name" value="Ser/Thr_kinase_AS"/>
</dbReference>
<comment type="caution">
    <text evidence="10">The sequence shown here is derived from an EMBL/GenBank/DDBJ whole genome shotgun (WGS) entry which is preliminary data.</text>
</comment>
<sequence length="1785" mass="195578">MAQNLIFEGQNFFLFCMDEDAQNIVRGVITMFGGTCLTTPTPETSFIVIPPNIPPERKLEAMEFGLPVVPSTLILSKANAAATGISRAHNSAAYPTYERVLSASDAGSGSQTSLSALGGGTSMPLANAPGVGGLPPREDASPGHLAMSTSSPFGPPPGATQNSSPHAPSSSAASVGTGLSTPGGPPATLEVNDPTLPLYQDSSTALLGDHDSLQNLETQVLPPVASWAENFGTDSSSSALSDDETEGPEEGDSDGDADETAPNPSTTHPADAAGPFGMSPEPAQPLNQFLTHVLAPHLLNTSGSHGAGARLSAEKSREREDWQSVLSSALTGELIKSEKRRLLQTTMPPSLRSLNPEIWLELRALLNGRTPAQEETELSGQRTQIPRILNAFMSFRISKDTTRHGDALTQVKDLLHQLDFAESLYPTRGEMAAQHGLYASLEFQAKADALITWCSTTTNLLTHYTILQKWTDSKTLRTGGEGEVLDTDSPGAKAALRSSGDGTELATEIILEREDPSPVAGDKSDEGVTGPTPATGTSATATAFDHINLSRVSGGAELMAHLTHIKALKRQTEMSFIERLLKESGLRKTFDKATVQNARDSLLRTRRAMTEYAEAFAEFQLPLQIPVLTALIRFPISLVSDYLRLRLNYFRRNPPSKLTSLLMIDQMLEDAYYSLEQACTTKATFLDLIERAEGWEMDMALDDDYDKLLLEYLRFYYQLVMAKLRLPQVGNETKETDFILTEWDRIKKITPSIEYSEWETAKQFCEQVGFVTRRLMQGFEAQLGKPPHLPPRKLQAFFSSLINSYRVRLRKLSTVLSREVALSLLNAAQYRLDDAQGLVNALVASNHALVFTGGHFEQYGMYVFCSPRCLEDLDSLKLLLYSCISQEQLVQTGGDYYLVVVRTEQAVHLPGTTVTESLTYVDLKLPVNSARLVANDLRALDTARSSLAAAAESYNRQVEELSSGSGPTSAPAAIHPDLTDTELPLPVCDLQPWRSSMANVPDLDREIKRLRRLSGQLNEKIINCAYVVRSFVRKFDPVDIVQECFAFIFGFSKQFLTLLDLRRQRSLRIQLLRMCIEWGNFISLDCDQNEPKTHRWTVAALDATMNMTGNGNILNLDDAEFEVLKQRVSSCFRILIKHINVFGIASDTNQRIDRSSLATWRGRPRRTGTTGAGRGAGPSSQRRFSQGRSDGGGELRVSTTTTTNSGSTPLTEDLPGLPADDQYVTCPIFNPAGSASELSARRPRYDADALLPTLRPEWRQAIRQLEVQRWRRLEEMHLVGRVLDLSQPENQPLVYLASFSSNVTIRWQQGKLIGRGTFGDVYMAFNLDSGDLMAVKEIKYPDVSSLRTMYKDLVEEMAVMEVLNHPNVVSYFGVEVHRDRVFIFMELCQQGSMASLLEHGPVENENYVRAWTLQMLRGLHYLHCNGIVHRDIKPDNVLFNHEGQVKLVDFGAAKVLAQNRTFRRTKKGVGAAAQSKAPNADSGLVGTPMYMPPEVIAAQDKGRHGAQDIWSLACCVLEMVTGKRPWSNLDNEWAIMYHIVSSHPPLPEPTQMSAAGIEFLETCFTHDPKVRPTAAELMDHPWLRDADRLIEQQHEQRRRRQEQAQGDDLGLDGTSGGLTGLAPSSSISGGTTGMATGSTGTDGADYFTSNYFGHAHPTQSFNSQSTGNTSNSQLWADDVHDFRGLPAGSGPGHTSGSQSIESSFAAAAMAAASSAPSSASSSLWQTENLPIPSKPSTSAEAVAMVTGCSDLPSEVIDQNQAARNSNTEKATEPQDEDGKEITQTR</sequence>
<evidence type="ECO:0000256" key="7">
    <source>
        <dbReference type="PROSITE-ProRule" id="PRU10141"/>
    </source>
</evidence>
<dbReference type="PROSITE" id="PS00108">
    <property type="entry name" value="PROTEIN_KINASE_ST"/>
    <property type="match status" value="1"/>
</dbReference>
<dbReference type="Pfam" id="PF00069">
    <property type="entry name" value="Pkinase"/>
    <property type="match status" value="1"/>
</dbReference>
<feature type="region of interest" description="Disordered" evidence="8">
    <location>
        <begin position="228"/>
        <end position="284"/>
    </location>
</feature>
<dbReference type="GO" id="GO:0038066">
    <property type="term" value="P:p38MAPK cascade"/>
    <property type="evidence" value="ECO:0007669"/>
    <property type="project" value="TreeGrafter"/>
</dbReference>
<dbReference type="Proteomes" id="UP001150569">
    <property type="component" value="Unassembled WGS sequence"/>
</dbReference>
<dbReference type="GO" id="GO:0004709">
    <property type="term" value="F:MAP kinase kinase kinase activity"/>
    <property type="evidence" value="ECO:0007669"/>
    <property type="project" value="UniProtKB-EC"/>
</dbReference>
<evidence type="ECO:0000313" key="10">
    <source>
        <dbReference type="EMBL" id="KAJ1926039.1"/>
    </source>
</evidence>
<keyword evidence="6 7" id="KW-0067">ATP-binding</keyword>
<dbReference type="PROSITE" id="PS00107">
    <property type="entry name" value="PROTEIN_KINASE_ATP"/>
    <property type="match status" value="1"/>
</dbReference>
<dbReference type="InterPro" id="IPR050538">
    <property type="entry name" value="MAP_kinase_kinase_kinase"/>
</dbReference>
<feature type="region of interest" description="Disordered" evidence="8">
    <location>
        <begin position="105"/>
        <end position="202"/>
    </location>
</feature>
<feature type="region of interest" description="Disordered" evidence="8">
    <location>
        <begin position="513"/>
        <end position="539"/>
    </location>
</feature>
<evidence type="ECO:0000256" key="2">
    <source>
        <dbReference type="ARBA" id="ARBA00022527"/>
    </source>
</evidence>
<feature type="compositionally biased region" description="Polar residues" evidence="8">
    <location>
        <begin position="1723"/>
        <end position="1739"/>
    </location>
</feature>
<dbReference type="InterPro" id="IPR017441">
    <property type="entry name" value="Protein_kinase_ATP_BS"/>
</dbReference>
<feature type="domain" description="Protein kinase" evidence="9">
    <location>
        <begin position="1307"/>
        <end position="1583"/>
    </location>
</feature>
<evidence type="ECO:0000256" key="1">
    <source>
        <dbReference type="ARBA" id="ARBA00006529"/>
    </source>
</evidence>
<keyword evidence="11" id="KW-1185">Reference proteome</keyword>
<accession>A0A9W8A8Y2</accession>
<keyword evidence="4 7" id="KW-0547">Nucleotide-binding</keyword>
<dbReference type="SMART" id="SM00220">
    <property type="entry name" value="S_TKc"/>
    <property type="match status" value="1"/>
</dbReference>
<protein>
    <submittedName>
        <fullName evidence="10">Suppressor of Sensor Kinase (SLN1)</fullName>
        <ecNumber evidence="10">2.7.11.25</ecNumber>
    </submittedName>
</protein>
<evidence type="ECO:0000256" key="4">
    <source>
        <dbReference type="ARBA" id="ARBA00022741"/>
    </source>
</evidence>
<keyword evidence="2" id="KW-0723">Serine/threonine-protein kinase</keyword>
<keyword evidence="3 10" id="KW-0808">Transferase</keyword>
<feature type="compositionally biased region" description="Acidic residues" evidence="8">
    <location>
        <begin position="241"/>
        <end position="259"/>
    </location>
</feature>
<feature type="compositionally biased region" description="Basic and acidic residues" evidence="8">
    <location>
        <begin position="513"/>
        <end position="526"/>
    </location>
</feature>